<evidence type="ECO:0000313" key="2">
    <source>
        <dbReference type="EMBL" id="SUX43821.1"/>
    </source>
</evidence>
<reference evidence="2 3" key="1">
    <citation type="submission" date="2018-06" db="EMBL/GenBank/DDBJ databases">
        <authorList>
            <consortium name="Pathogen Informatics"/>
            <person name="Doyle S."/>
        </authorList>
    </citation>
    <scope>NUCLEOTIDE SEQUENCE [LARGE SCALE GENOMIC DNA]</scope>
    <source>
        <strain evidence="2 3">NCTC13532</strain>
    </source>
</reference>
<keyword evidence="1" id="KW-0732">Signal</keyword>
<feature type="chain" id="PRO_5016838415" description="Lipocalin-like domain-containing protein" evidence="1">
    <location>
        <begin position="23"/>
        <end position="288"/>
    </location>
</feature>
<sequence>MKISKKILMYLCIIILFCSCTKKDPLVGTWKFTYSHASNEADKYKEDDYSSYTSYITLSGDNSFLLVENGEFSPITTPRIPQDSLNERDNNTEVYFGMWSVKDSIIYFEAQNHKSSPEFTARIISKNDRNMRLYFPEQKQVKGLEFKYKKDDYNDVSRSESNFTTNELNKWRLKNKSKQTTEKIRSKIENALEFSIAFLEYHESENKVAMTLYLEPLPFKFYGNGIVLKNHYKNEKWNDLFYDEEDASIAYNMPKKSFNNVARIPEEISNNPIKINIFILKETLKNMK</sequence>
<protein>
    <recommendedName>
        <fullName evidence="4">Lipocalin-like domain-containing protein</fullName>
    </recommendedName>
</protein>
<accession>A0A381FB62</accession>
<dbReference type="PROSITE" id="PS51257">
    <property type="entry name" value="PROKAR_LIPOPROTEIN"/>
    <property type="match status" value="1"/>
</dbReference>
<proteinExistence type="predicted"/>
<organism evidence="2 3">
    <name type="scientific">Chryseobacterium indoltheticum</name>
    <dbReference type="NCBI Taxonomy" id="254"/>
    <lineage>
        <taxon>Bacteria</taxon>
        <taxon>Pseudomonadati</taxon>
        <taxon>Bacteroidota</taxon>
        <taxon>Flavobacteriia</taxon>
        <taxon>Flavobacteriales</taxon>
        <taxon>Weeksellaceae</taxon>
        <taxon>Chryseobacterium group</taxon>
        <taxon>Chryseobacterium</taxon>
    </lineage>
</organism>
<dbReference type="AlphaFoldDB" id="A0A381FB62"/>
<gene>
    <name evidence="2" type="ORF">NCTC13532_00490</name>
</gene>
<evidence type="ECO:0000313" key="3">
    <source>
        <dbReference type="Proteomes" id="UP000254282"/>
    </source>
</evidence>
<dbReference type="EMBL" id="UFVR01000004">
    <property type="protein sequence ID" value="SUX43821.1"/>
    <property type="molecule type" value="Genomic_DNA"/>
</dbReference>
<evidence type="ECO:0008006" key="4">
    <source>
        <dbReference type="Google" id="ProtNLM"/>
    </source>
</evidence>
<name>A0A381FB62_9FLAO</name>
<dbReference type="Proteomes" id="UP000254282">
    <property type="component" value="Unassembled WGS sequence"/>
</dbReference>
<feature type="signal peptide" evidence="1">
    <location>
        <begin position="1"/>
        <end position="22"/>
    </location>
</feature>
<evidence type="ECO:0000256" key="1">
    <source>
        <dbReference type="SAM" id="SignalP"/>
    </source>
</evidence>
<dbReference type="RefSeq" id="WP_147293554.1">
    <property type="nucleotide sequence ID" value="NZ_UFVR01000004.1"/>
</dbReference>